<name>A9DC05_HOEPD</name>
<dbReference type="RefSeq" id="WP_156970295.1">
    <property type="nucleotide sequence ID" value="NZ_CM002917.1"/>
</dbReference>
<evidence type="ECO:0000313" key="2">
    <source>
        <dbReference type="Proteomes" id="UP000004291"/>
    </source>
</evidence>
<accession>A9DC05</accession>
<dbReference type="AlphaFoldDB" id="A9DC05"/>
<comment type="caution">
    <text evidence="1">The sequence shown here is derived from an EMBL/GenBank/DDBJ whole genome shotgun (WGS) entry which is preliminary data.</text>
</comment>
<dbReference type="Proteomes" id="UP000004291">
    <property type="component" value="Chromosome"/>
</dbReference>
<evidence type="ECO:0008006" key="3">
    <source>
        <dbReference type="Google" id="ProtNLM"/>
    </source>
</evidence>
<reference evidence="1 2" key="1">
    <citation type="submission" date="2007-10" db="EMBL/GenBank/DDBJ databases">
        <authorList>
            <person name="Wagner-Dobler I."/>
            <person name="Ferriera S."/>
            <person name="Johnson J."/>
            <person name="Kravitz S."/>
            <person name="Beeson K."/>
            <person name="Sutton G."/>
            <person name="Rogers Y.-H."/>
            <person name="Friedman R."/>
            <person name="Frazier M."/>
            <person name="Venter J.C."/>
        </authorList>
    </citation>
    <scope>NUCLEOTIDE SEQUENCE [LARGE SCALE GENOMIC DNA]</scope>
    <source>
        <strain evidence="1 2">DFL-43</strain>
    </source>
</reference>
<dbReference type="STRING" id="411684.HPDFL43_12723"/>
<gene>
    <name evidence="1" type="ORF">HPDFL43_12723</name>
</gene>
<dbReference type="HOGENOM" id="CLU_2879764_0_0_5"/>
<keyword evidence="2" id="KW-1185">Reference proteome</keyword>
<sequence length="63" mass="7508">MMFGILRFARYVRRVQENHKRALMERTFLDLPIELQKDIGWPADNASRKAARLQREINARPVL</sequence>
<protein>
    <recommendedName>
        <fullName evidence="3">DUF1127 domain-containing protein</fullName>
    </recommendedName>
</protein>
<dbReference type="EMBL" id="ABIA03000004">
    <property type="protein sequence ID" value="EDQ32332.2"/>
    <property type="molecule type" value="Genomic_DNA"/>
</dbReference>
<proteinExistence type="predicted"/>
<reference evidence="1 2" key="2">
    <citation type="submission" date="2012-06" db="EMBL/GenBank/DDBJ databases">
        <authorList>
            <person name="Fiebig A."/>
        </authorList>
    </citation>
    <scope>NUCLEOTIDE SEQUENCE [LARGE SCALE GENOMIC DNA]</scope>
    <source>
        <strain evidence="1 2">DFL-43</strain>
    </source>
</reference>
<evidence type="ECO:0000313" key="1">
    <source>
        <dbReference type="EMBL" id="EDQ32332.2"/>
    </source>
</evidence>
<organism evidence="1 2">
    <name type="scientific">Hoeflea phototrophica (strain DSM 17068 / NCIMB 14078 / DFL-43)</name>
    <dbReference type="NCBI Taxonomy" id="411684"/>
    <lineage>
        <taxon>Bacteria</taxon>
        <taxon>Pseudomonadati</taxon>
        <taxon>Pseudomonadota</taxon>
        <taxon>Alphaproteobacteria</taxon>
        <taxon>Hyphomicrobiales</taxon>
        <taxon>Rhizobiaceae</taxon>
        <taxon>Hoeflea</taxon>
    </lineage>
</organism>
<dbReference type="OrthoDB" id="8116829at2"/>